<evidence type="ECO:0000313" key="3">
    <source>
        <dbReference type="Proteomes" id="UP000223749"/>
    </source>
</evidence>
<accession>A0A2D1U6R0</accession>
<name>A0A2D1U6R0_9SPHI</name>
<feature type="transmembrane region" description="Helical" evidence="1">
    <location>
        <begin position="178"/>
        <end position="202"/>
    </location>
</feature>
<keyword evidence="1" id="KW-0472">Membrane</keyword>
<feature type="transmembrane region" description="Helical" evidence="1">
    <location>
        <begin position="74"/>
        <end position="95"/>
    </location>
</feature>
<dbReference type="InterPro" id="IPR049713">
    <property type="entry name" value="Pr6Pr-like"/>
</dbReference>
<dbReference type="EMBL" id="CP024091">
    <property type="protein sequence ID" value="ATP57301.1"/>
    <property type="molecule type" value="Genomic_DNA"/>
</dbReference>
<feature type="transmembrane region" description="Helical" evidence="1">
    <location>
        <begin position="44"/>
        <end position="67"/>
    </location>
</feature>
<dbReference type="AlphaFoldDB" id="A0A2D1U6R0"/>
<keyword evidence="1" id="KW-1133">Transmembrane helix</keyword>
<evidence type="ECO:0008006" key="4">
    <source>
        <dbReference type="Google" id="ProtNLM"/>
    </source>
</evidence>
<dbReference type="KEGG" id="pgs:CPT03_12870"/>
<gene>
    <name evidence="2" type="ORF">CPT03_12870</name>
</gene>
<dbReference type="PROSITE" id="PS51257">
    <property type="entry name" value="PROKAR_LIPOPROTEIN"/>
    <property type="match status" value="1"/>
</dbReference>
<feature type="transmembrane region" description="Helical" evidence="1">
    <location>
        <begin position="115"/>
        <end position="133"/>
    </location>
</feature>
<dbReference type="NCBIfam" id="NF038065">
    <property type="entry name" value="Pr6Pr"/>
    <property type="match status" value="1"/>
</dbReference>
<dbReference type="OrthoDB" id="9809977at2"/>
<dbReference type="Proteomes" id="UP000223749">
    <property type="component" value="Chromosome"/>
</dbReference>
<organism evidence="2 3">
    <name type="scientific">Pedobacter ginsengisoli</name>
    <dbReference type="NCBI Taxonomy" id="363852"/>
    <lineage>
        <taxon>Bacteria</taxon>
        <taxon>Pseudomonadati</taxon>
        <taxon>Bacteroidota</taxon>
        <taxon>Sphingobacteriia</taxon>
        <taxon>Sphingobacteriales</taxon>
        <taxon>Sphingobacteriaceae</taxon>
        <taxon>Pedobacter</taxon>
    </lineage>
</organism>
<evidence type="ECO:0000313" key="2">
    <source>
        <dbReference type="EMBL" id="ATP57301.1"/>
    </source>
</evidence>
<keyword evidence="1" id="KW-0812">Transmembrane</keyword>
<feature type="transmembrane region" description="Helical" evidence="1">
    <location>
        <begin position="145"/>
        <end position="166"/>
    </location>
</feature>
<protein>
    <recommendedName>
        <fullName evidence="4">Pr6Pr family membrane protein</fullName>
    </recommendedName>
</protein>
<feature type="transmembrane region" description="Helical" evidence="1">
    <location>
        <begin position="12"/>
        <end position="32"/>
    </location>
</feature>
<proteinExistence type="predicted"/>
<reference evidence="2 3" key="1">
    <citation type="submission" date="2017-10" db="EMBL/GenBank/DDBJ databases">
        <title>Whole genome of Pedobacter ginsengisoli T01R-27 isolated from tomato rhizosphere.</title>
        <authorList>
            <person name="Weon H.-Y."/>
            <person name="Lee S.A."/>
            <person name="Sang M.K."/>
            <person name="Song J."/>
        </authorList>
    </citation>
    <scope>NUCLEOTIDE SEQUENCE [LARGE SCALE GENOMIC DNA]</scope>
    <source>
        <strain evidence="2 3">T01R-27</strain>
    </source>
</reference>
<keyword evidence="3" id="KW-1185">Reference proteome</keyword>
<evidence type="ECO:0000256" key="1">
    <source>
        <dbReference type="SAM" id="Phobius"/>
    </source>
</evidence>
<dbReference type="RefSeq" id="WP_099439228.1">
    <property type="nucleotide sequence ID" value="NZ_CP024091.1"/>
</dbReference>
<sequence>MEQATVKRGNWILVTGVATGCFALAGQFYLILQSEIVPVDESVIRYFSYFTILTNILVALCFTALLLRRKEGGFFTAPATLTATAVYISVVALVYNLILRFTWEPKGLQLIVDELLHLIVPILFVFYWFLFVPKELLKWRDTFAWLIYPFIYLMFILFRGSVSGFYPYPFVDVAKYGYATVFVNCFYVLVVFLVLSFLSVWIGGRFKKRTGN</sequence>